<dbReference type="InterPro" id="IPR042199">
    <property type="entry name" value="AsparK_Bifunc_asparK/hSer_DH"/>
</dbReference>
<dbReference type="InterPro" id="IPR047962">
    <property type="entry name" value="LysC_ACT_2"/>
</dbReference>
<dbReference type="EMBL" id="SZPQ01000029">
    <property type="protein sequence ID" value="TKI04411.1"/>
    <property type="molecule type" value="Genomic_DNA"/>
</dbReference>
<dbReference type="PROSITE" id="PS00324">
    <property type="entry name" value="ASPARTOKINASE"/>
    <property type="match status" value="1"/>
</dbReference>
<evidence type="ECO:0000256" key="8">
    <source>
        <dbReference type="ARBA" id="ARBA00022840"/>
    </source>
</evidence>
<reference evidence="14 15" key="1">
    <citation type="submission" date="2019-04" db="EMBL/GenBank/DDBJ databases">
        <authorList>
            <person name="Li M."/>
            <person name="Gao C."/>
        </authorList>
    </citation>
    <scope>NUCLEOTIDE SEQUENCE [LARGE SCALE GENOMIC DNA]</scope>
    <source>
        <strain evidence="14 15">BGMRC 2031</strain>
    </source>
</reference>
<dbReference type="EC" id="2.7.2.4" evidence="3 10"/>
<dbReference type="NCBIfam" id="TIGR00656">
    <property type="entry name" value="asp_kin_monofn"/>
    <property type="match status" value="1"/>
</dbReference>
<evidence type="ECO:0000256" key="7">
    <source>
        <dbReference type="ARBA" id="ARBA00022777"/>
    </source>
</evidence>
<evidence type="ECO:0000313" key="14">
    <source>
        <dbReference type="EMBL" id="TKI04411.1"/>
    </source>
</evidence>
<dbReference type="SUPFAM" id="SSF55021">
    <property type="entry name" value="ACT-like"/>
    <property type="match status" value="2"/>
</dbReference>
<dbReference type="PANTHER" id="PTHR21499:SF59">
    <property type="entry name" value="ASPARTOKINASE"/>
    <property type="match status" value="1"/>
</dbReference>
<organism evidence="14 15">
    <name type="scientific">Martelella alba</name>
    <dbReference type="NCBI Taxonomy" id="2590451"/>
    <lineage>
        <taxon>Bacteria</taxon>
        <taxon>Pseudomonadati</taxon>
        <taxon>Pseudomonadota</taxon>
        <taxon>Alphaproteobacteria</taxon>
        <taxon>Hyphomicrobiales</taxon>
        <taxon>Aurantimonadaceae</taxon>
        <taxon>Martelella</taxon>
    </lineage>
</organism>
<sequence>MAESTSNSLIVAKFGGTSVADFDAMNRSADIVLSNPDVRLVVLSASAGVTNLLVALAEGKEPERRAFYLDEIRRIQYAIIDRLADAQVIREEIDRMLDNLAMLSEAAGLATSHALTDELVSHGELMSTLLFVEILRQRQVAAEWFDVRKVMRTNDRFGHAEPDIAALKELARSQLLPRLDEALIITQGFIGSEAKGRTTTLGRGGSDYTAALLGEALCASRIDIWTDVPGIYTTDPRVVPQARRIDVISFEEAAEMATFGAKILHPATLLPAVRSEIPVFVGSSKEPTIGGTLVCNHTPNPPLFRAIALRRRQTLLTLHSLNMLQARGFLAEVFAILARHYISVDLITTSEVSVALTMDTTGSTSTDGSLLTTSLLTELSSLCRVEVEENLALVALIGNKLSQACGVGKEVFGVLDPFNIRLICYGASNHNLCLLVPGQDAEQVVKTLHANLFDAE</sequence>
<dbReference type="Proteomes" id="UP000305202">
    <property type="component" value="Unassembled WGS sequence"/>
</dbReference>
<proteinExistence type="inferred from homology"/>
<evidence type="ECO:0000256" key="2">
    <source>
        <dbReference type="ARBA" id="ARBA00010122"/>
    </source>
</evidence>
<evidence type="ECO:0000256" key="6">
    <source>
        <dbReference type="ARBA" id="ARBA00022741"/>
    </source>
</evidence>
<dbReference type="RefSeq" id="WP_136991589.1">
    <property type="nucleotide sequence ID" value="NZ_SZPQ01000029.1"/>
</dbReference>
<dbReference type="Gene3D" id="3.30.70.260">
    <property type="match status" value="2"/>
</dbReference>
<evidence type="ECO:0000256" key="9">
    <source>
        <dbReference type="ARBA" id="ARBA00047872"/>
    </source>
</evidence>
<evidence type="ECO:0000256" key="1">
    <source>
        <dbReference type="ARBA" id="ARBA00004766"/>
    </source>
</evidence>
<name>A0ABY2SI74_9HYPH</name>
<comment type="caution">
    <text evidence="14">The sequence shown here is derived from an EMBL/GenBank/DDBJ whole genome shotgun (WGS) entry which is preliminary data.</text>
</comment>
<dbReference type="SUPFAM" id="SSF53633">
    <property type="entry name" value="Carbamate kinase-like"/>
    <property type="match status" value="1"/>
</dbReference>
<dbReference type="InterPro" id="IPR001341">
    <property type="entry name" value="Asp_kinase"/>
</dbReference>
<dbReference type="GO" id="GO:0004072">
    <property type="term" value="F:aspartate kinase activity"/>
    <property type="evidence" value="ECO:0007669"/>
    <property type="project" value="UniProtKB-EC"/>
</dbReference>
<feature type="domain" description="Aspartokinase ACT" evidence="13">
    <location>
        <begin position="394"/>
        <end position="451"/>
    </location>
</feature>
<dbReference type="PIRSF" id="PIRSF000726">
    <property type="entry name" value="Asp_kin"/>
    <property type="match status" value="1"/>
</dbReference>
<comment type="catalytic activity">
    <reaction evidence="9 10">
        <text>L-aspartate + ATP = 4-phospho-L-aspartate + ADP</text>
        <dbReference type="Rhea" id="RHEA:23776"/>
        <dbReference type="ChEBI" id="CHEBI:29991"/>
        <dbReference type="ChEBI" id="CHEBI:30616"/>
        <dbReference type="ChEBI" id="CHEBI:57535"/>
        <dbReference type="ChEBI" id="CHEBI:456216"/>
        <dbReference type="EC" id="2.7.2.4"/>
    </reaction>
</comment>
<keyword evidence="15" id="KW-1185">Reference proteome</keyword>
<dbReference type="InterPro" id="IPR041745">
    <property type="entry name" value="AKiii-LysC-EC"/>
</dbReference>
<evidence type="ECO:0000256" key="4">
    <source>
        <dbReference type="ARBA" id="ARBA00016273"/>
    </source>
</evidence>
<dbReference type="NCBIfam" id="TIGR00657">
    <property type="entry name" value="asp_kinases"/>
    <property type="match status" value="1"/>
</dbReference>
<dbReference type="InterPro" id="IPR001048">
    <property type="entry name" value="Asp/Glu/Uridylate_kinase"/>
</dbReference>
<evidence type="ECO:0000256" key="11">
    <source>
        <dbReference type="RuleBase" id="RU004249"/>
    </source>
</evidence>
<dbReference type="CDD" id="cd04258">
    <property type="entry name" value="AAK_AKiii-LysC-EC"/>
    <property type="match status" value="1"/>
</dbReference>
<comment type="pathway">
    <text evidence="1 11">Amino-acid biosynthesis; L-lysine biosynthesis via DAP pathway; (S)-tetrahydrodipicolinate from L-aspartate: step 1/4.</text>
</comment>
<dbReference type="InterPro" id="IPR054352">
    <property type="entry name" value="ACT_Aspartokinase"/>
</dbReference>
<evidence type="ECO:0000313" key="15">
    <source>
        <dbReference type="Proteomes" id="UP000305202"/>
    </source>
</evidence>
<keyword evidence="11" id="KW-0028">Amino-acid biosynthesis</keyword>
<evidence type="ECO:0000259" key="13">
    <source>
        <dbReference type="Pfam" id="PF22468"/>
    </source>
</evidence>
<accession>A0ABY2SI74</accession>
<gene>
    <name evidence="14" type="primary">lysC</name>
    <name evidence="14" type="ORF">FCN80_18220</name>
</gene>
<evidence type="ECO:0000256" key="10">
    <source>
        <dbReference type="RuleBase" id="RU003448"/>
    </source>
</evidence>
<evidence type="ECO:0000256" key="3">
    <source>
        <dbReference type="ARBA" id="ARBA00013059"/>
    </source>
</evidence>
<keyword evidence="6" id="KW-0547">Nucleotide-binding</keyword>
<dbReference type="Pfam" id="PF00696">
    <property type="entry name" value="AA_kinase"/>
    <property type="match status" value="1"/>
</dbReference>
<dbReference type="InterPro" id="IPR036393">
    <property type="entry name" value="AceGlu_kinase-like_sf"/>
</dbReference>
<keyword evidence="5 10" id="KW-0808">Transferase</keyword>
<dbReference type="CDD" id="cd04917">
    <property type="entry name" value="ACT_AKiii-LysC-EC_2"/>
    <property type="match status" value="1"/>
</dbReference>
<keyword evidence="7 10" id="KW-0418">Kinase</keyword>
<evidence type="ECO:0000256" key="5">
    <source>
        <dbReference type="ARBA" id="ARBA00022679"/>
    </source>
</evidence>
<dbReference type="PANTHER" id="PTHR21499">
    <property type="entry name" value="ASPARTATE KINASE"/>
    <property type="match status" value="1"/>
</dbReference>
<feature type="domain" description="Aspartate/glutamate/uridylate kinase" evidence="12">
    <location>
        <begin position="9"/>
        <end position="282"/>
    </location>
</feature>
<dbReference type="InterPro" id="IPR005260">
    <property type="entry name" value="Asp_kin_monofn"/>
</dbReference>
<dbReference type="InterPro" id="IPR045865">
    <property type="entry name" value="ACT-like_dom_sf"/>
</dbReference>
<comment type="pathway">
    <text evidence="11">Amino-acid biosynthesis; L-threonine biosynthesis; L-threonine from L-aspartate: step 1/5.</text>
</comment>
<dbReference type="NCBIfam" id="NF006570">
    <property type="entry name" value="PRK09084.1"/>
    <property type="match status" value="1"/>
</dbReference>
<protein>
    <recommendedName>
        <fullName evidence="4 10">Aspartokinase</fullName>
        <ecNumber evidence="3 10">2.7.2.4</ecNumber>
    </recommendedName>
</protein>
<dbReference type="Gene3D" id="3.40.1160.10">
    <property type="entry name" value="Acetylglutamate kinase-like"/>
    <property type="match status" value="1"/>
</dbReference>
<dbReference type="InterPro" id="IPR018042">
    <property type="entry name" value="Aspartate_kinase_CS"/>
</dbReference>
<evidence type="ECO:0000259" key="12">
    <source>
        <dbReference type="Pfam" id="PF00696"/>
    </source>
</evidence>
<dbReference type="Pfam" id="PF22468">
    <property type="entry name" value="ACT_9"/>
    <property type="match status" value="1"/>
</dbReference>
<keyword evidence="8" id="KW-0067">ATP-binding</keyword>
<dbReference type="Gene3D" id="1.20.120.1320">
    <property type="entry name" value="Aspartokinase, catalytic domain"/>
    <property type="match status" value="1"/>
</dbReference>
<comment type="pathway">
    <text evidence="11">Amino-acid biosynthesis; L-methionine biosynthesis via de novo pathway; L-homoserine from L-aspartate: step 1/3.</text>
</comment>
<comment type="similarity">
    <text evidence="2 10">Belongs to the aspartokinase family.</text>
</comment>